<dbReference type="Proteomes" id="UP001328107">
    <property type="component" value="Unassembled WGS sequence"/>
</dbReference>
<protein>
    <submittedName>
        <fullName evidence="1">Uncharacterized protein</fullName>
    </submittedName>
</protein>
<feature type="non-terminal residue" evidence="1">
    <location>
        <position position="1"/>
    </location>
</feature>
<accession>A0AAN5CB59</accession>
<sequence length="60" mass="6593">DSFIRDASTNNTLGSTSPKCCIFMPRWVLTGVQWNLHTFYAVNACSPAASTSVLIRSQEV</sequence>
<gene>
    <name evidence="1" type="ORF">PMAYCL1PPCAC_04896</name>
</gene>
<evidence type="ECO:0000313" key="2">
    <source>
        <dbReference type="Proteomes" id="UP001328107"/>
    </source>
</evidence>
<reference evidence="2" key="1">
    <citation type="submission" date="2022-10" db="EMBL/GenBank/DDBJ databases">
        <title>Genome assembly of Pristionchus species.</title>
        <authorList>
            <person name="Yoshida K."/>
            <person name="Sommer R.J."/>
        </authorList>
    </citation>
    <scope>NUCLEOTIDE SEQUENCE [LARGE SCALE GENOMIC DNA]</scope>
    <source>
        <strain evidence="2">RS5460</strain>
    </source>
</reference>
<comment type="caution">
    <text evidence="1">The sequence shown here is derived from an EMBL/GenBank/DDBJ whole genome shotgun (WGS) entry which is preliminary data.</text>
</comment>
<dbReference type="AlphaFoldDB" id="A0AAN5CB59"/>
<dbReference type="EMBL" id="BTRK01000002">
    <property type="protein sequence ID" value="GMR34701.1"/>
    <property type="molecule type" value="Genomic_DNA"/>
</dbReference>
<organism evidence="1 2">
    <name type="scientific">Pristionchus mayeri</name>
    <dbReference type="NCBI Taxonomy" id="1317129"/>
    <lineage>
        <taxon>Eukaryota</taxon>
        <taxon>Metazoa</taxon>
        <taxon>Ecdysozoa</taxon>
        <taxon>Nematoda</taxon>
        <taxon>Chromadorea</taxon>
        <taxon>Rhabditida</taxon>
        <taxon>Rhabditina</taxon>
        <taxon>Diplogasteromorpha</taxon>
        <taxon>Diplogasteroidea</taxon>
        <taxon>Neodiplogasteridae</taxon>
        <taxon>Pristionchus</taxon>
    </lineage>
</organism>
<keyword evidence="2" id="KW-1185">Reference proteome</keyword>
<evidence type="ECO:0000313" key="1">
    <source>
        <dbReference type="EMBL" id="GMR34701.1"/>
    </source>
</evidence>
<name>A0AAN5CB59_9BILA</name>
<proteinExistence type="predicted"/>